<dbReference type="GeneID" id="36591139"/>
<dbReference type="SUPFAM" id="SSF51679">
    <property type="entry name" value="Bacterial luciferase-like"/>
    <property type="match status" value="1"/>
</dbReference>
<gene>
    <name evidence="1" type="ORF">K444DRAFT_629514</name>
</gene>
<name>A0A2J6TAR5_9HELO</name>
<dbReference type="AlphaFoldDB" id="A0A2J6TAR5"/>
<dbReference type="InterPro" id="IPR036661">
    <property type="entry name" value="Luciferase-like_sf"/>
</dbReference>
<sequence>MYGETKVMKRAPVCCVKTTEGLAKYSRAFEEVLSQQVDIHLLSNCFLASVQSSDELRRKPKREGQVPSKHELIGGLSSYCALTRVDLLKPALNEPFNFGNEDLAGAGIQGKFNNFKMVEKGKPWTPRIFGENVGFGGFGPIPVGTPEQVADMMEKWFVEADIVGFNPQFLGGTLKENIQAQPSQLFLSRDQAGAKLRGVTPTTTPYIAAEATDEPKAT</sequence>
<dbReference type="Gene3D" id="3.20.20.30">
    <property type="entry name" value="Luciferase-like domain"/>
    <property type="match status" value="1"/>
</dbReference>
<accession>A0A2J6TAR5</accession>
<keyword evidence="2" id="KW-1185">Reference proteome</keyword>
<evidence type="ECO:0000313" key="1">
    <source>
        <dbReference type="EMBL" id="PMD60083.1"/>
    </source>
</evidence>
<dbReference type="EMBL" id="KZ613791">
    <property type="protein sequence ID" value="PMD60083.1"/>
    <property type="molecule type" value="Genomic_DNA"/>
</dbReference>
<proteinExistence type="predicted"/>
<reference evidence="1 2" key="1">
    <citation type="submission" date="2016-04" db="EMBL/GenBank/DDBJ databases">
        <title>A degradative enzymes factory behind the ericoid mycorrhizal symbiosis.</title>
        <authorList>
            <consortium name="DOE Joint Genome Institute"/>
            <person name="Martino E."/>
            <person name="Morin E."/>
            <person name="Grelet G."/>
            <person name="Kuo A."/>
            <person name="Kohler A."/>
            <person name="Daghino S."/>
            <person name="Barry K."/>
            <person name="Choi C."/>
            <person name="Cichocki N."/>
            <person name="Clum A."/>
            <person name="Copeland A."/>
            <person name="Hainaut M."/>
            <person name="Haridas S."/>
            <person name="Labutti K."/>
            <person name="Lindquist E."/>
            <person name="Lipzen A."/>
            <person name="Khouja H.-R."/>
            <person name="Murat C."/>
            <person name="Ohm R."/>
            <person name="Olson A."/>
            <person name="Spatafora J."/>
            <person name="Veneault-Fourrey C."/>
            <person name="Henrissat B."/>
            <person name="Grigoriev I."/>
            <person name="Martin F."/>
            <person name="Perotto S."/>
        </authorList>
    </citation>
    <scope>NUCLEOTIDE SEQUENCE [LARGE SCALE GENOMIC DNA]</scope>
    <source>
        <strain evidence="1 2">E</strain>
    </source>
</reference>
<organism evidence="1 2">
    <name type="scientific">Hyaloscypha bicolor E</name>
    <dbReference type="NCBI Taxonomy" id="1095630"/>
    <lineage>
        <taxon>Eukaryota</taxon>
        <taxon>Fungi</taxon>
        <taxon>Dikarya</taxon>
        <taxon>Ascomycota</taxon>
        <taxon>Pezizomycotina</taxon>
        <taxon>Leotiomycetes</taxon>
        <taxon>Helotiales</taxon>
        <taxon>Hyaloscyphaceae</taxon>
        <taxon>Hyaloscypha</taxon>
        <taxon>Hyaloscypha bicolor</taxon>
    </lineage>
</organism>
<dbReference type="Proteomes" id="UP000235371">
    <property type="component" value="Unassembled WGS sequence"/>
</dbReference>
<dbReference type="GO" id="GO:0016705">
    <property type="term" value="F:oxidoreductase activity, acting on paired donors, with incorporation or reduction of molecular oxygen"/>
    <property type="evidence" value="ECO:0007669"/>
    <property type="project" value="InterPro"/>
</dbReference>
<dbReference type="InParanoid" id="A0A2J6TAR5"/>
<dbReference type="RefSeq" id="XP_024736987.1">
    <property type="nucleotide sequence ID" value="XM_024883062.1"/>
</dbReference>
<protein>
    <submittedName>
        <fullName evidence="1">Uncharacterized protein</fullName>
    </submittedName>
</protein>
<evidence type="ECO:0000313" key="2">
    <source>
        <dbReference type="Proteomes" id="UP000235371"/>
    </source>
</evidence>
<dbReference type="STRING" id="1095630.A0A2J6TAR5"/>